<proteinExistence type="predicted"/>
<keyword evidence="2" id="KW-1185">Reference proteome</keyword>
<dbReference type="KEGG" id="spii:G7077_01210"/>
<dbReference type="RefSeq" id="WP_166410131.1">
    <property type="nucleotide sequence ID" value="NZ_CP049869.1"/>
</dbReference>
<sequence length="84" mass="8514">MRNYPLIVAAAALLCACGKKDPAEQTANASTGVTAESFAGSDTTAIDAATGADANMAADVQYNDEALDALMNEASEEDAVANED</sequence>
<reference evidence="1 2" key="1">
    <citation type="submission" date="2020-03" db="EMBL/GenBank/DDBJ databases">
        <title>Sphingomonas sp. nov., isolated from fish.</title>
        <authorList>
            <person name="Hyun D.-W."/>
            <person name="Bae J.-W."/>
        </authorList>
    </citation>
    <scope>NUCLEOTIDE SEQUENCE [LARGE SCALE GENOMIC DNA]</scope>
    <source>
        <strain evidence="1 2">HDW15B</strain>
    </source>
</reference>
<evidence type="ECO:0000313" key="2">
    <source>
        <dbReference type="Proteomes" id="UP000503222"/>
    </source>
</evidence>
<protein>
    <submittedName>
        <fullName evidence="1">Uncharacterized protein</fullName>
    </submittedName>
</protein>
<dbReference type="AlphaFoldDB" id="A0A6G7YLW1"/>
<evidence type="ECO:0000313" key="1">
    <source>
        <dbReference type="EMBL" id="QIK77735.1"/>
    </source>
</evidence>
<accession>A0A6G7YLW1</accession>
<gene>
    <name evidence="1" type="ORF">G7077_01210</name>
</gene>
<dbReference type="PROSITE" id="PS51257">
    <property type="entry name" value="PROKAR_LIPOPROTEIN"/>
    <property type="match status" value="1"/>
</dbReference>
<dbReference type="Proteomes" id="UP000503222">
    <property type="component" value="Chromosome"/>
</dbReference>
<dbReference type="EMBL" id="CP049869">
    <property type="protein sequence ID" value="QIK77735.1"/>
    <property type="molecule type" value="Genomic_DNA"/>
</dbReference>
<organism evidence="1 2">
    <name type="scientific">Sphingomonas piscis</name>
    <dbReference type="NCBI Taxonomy" id="2714943"/>
    <lineage>
        <taxon>Bacteria</taxon>
        <taxon>Pseudomonadati</taxon>
        <taxon>Pseudomonadota</taxon>
        <taxon>Alphaproteobacteria</taxon>
        <taxon>Sphingomonadales</taxon>
        <taxon>Sphingomonadaceae</taxon>
        <taxon>Sphingomonas</taxon>
    </lineage>
</organism>
<name>A0A6G7YLW1_9SPHN</name>